<organism evidence="1 2">
    <name type="scientific">Candidatus Saccharimonas aalborgensis</name>
    <dbReference type="NCBI Taxonomy" id="1332188"/>
    <lineage>
        <taxon>Bacteria</taxon>
        <taxon>Candidatus Saccharimonadota</taxon>
        <taxon>Candidatus Saccharimonadia</taxon>
        <taxon>Candidatus Saccharimonadales</taxon>
        <taxon>Candidatus Saccharimonadaceae</taxon>
        <taxon>Candidatus Saccharimonas</taxon>
    </lineage>
</organism>
<dbReference type="EMBL" id="CP005957">
    <property type="protein sequence ID" value="AGL61739.1"/>
    <property type="molecule type" value="Genomic_DNA"/>
</dbReference>
<dbReference type="AlphaFoldDB" id="R4PLQ5"/>
<accession>R4PLQ5</accession>
<protein>
    <submittedName>
        <fullName evidence="1">Uncharacterized protein</fullName>
    </submittedName>
</protein>
<keyword evidence="2" id="KW-1185">Reference proteome</keyword>
<gene>
    <name evidence="1" type="ORF">L336_0027</name>
</gene>
<dbReference type="HOGENOM" id="CLU_2615461_0_0_0"/>
<dbReference type="Proteomes" id="UP000013893">
    <property type="component" value="Chromosome"/>
</dbReference>
<dbReference type="KEGG" id="saal:L336_0027"/>
<evidence type="ECO:0000313" key="1">
    <source>
        <dbReference type="EMBL" id="AGL61739.1"/>
    </source>
</evidence>
<evidence type="ECO:0000313" key="2">
    <source>
        <dbReference type="Proteomes" id="UP000013893"/>
    </source>
</evidence>
<proteinExistence type="predicted"/>
<sequence length="78" mass="8051">MEGGPDGVVEVVGAEFRHPVQDPVGEDGGEATHLADGPALVGEVDDLRGAVGDGGLAGGEDVESHCFHPFWPFSRARL</sequence>
<name>R4PLQ5_9BACT</name>
<reference evidence="1 2" key="1">
    <citation type="journal article" date="2013" name="Nat. Biotechnol.">
        <title>Genome sequences of rare, uncultured bacteria obtained by differential coverage binning of multiple metagenomes.</title>
        <authorList>
            <person name="Albertsen M."/>
            <person name="Hugenholtz P."/>
            <person name="Skarshewski A."/>
            <person name="Nielsen K.L."/>
            <person name="Tyson G.W."/>
            <person name="Nielsen P.H."/>
        </authorList>
    </citation>
    <scope>NUCLEOTIDE SEQUENCE [LARGE SCALE GENOMIC DNA]</scope>
    <source>
        <strain evidence="1">TM71</strain>
    </source>
</reference>